<dbReference type="AlphaFoldDB" id="A0A918NJK6"/>
<dbReference type="InterPro" id="IPR006015">
    <property type="entry name" value="Universal_stress_UspA"/>
</dbReference>
<evidence type="ECO:0000256" key="1">
    <source>
        <dbReference type="ARBA" id="ARBA00008791"/>
    </source>
</evidence>
<dbReference type="InterPro" id="IPR006016">
    <property type="entry name" value="UspA"/>
</dbReference>
<dbReference type="Proteomes" id="UP000619244">
    <property type="component" value="Unassembled WGS sequence"/>
</dbReference>
<accession>A0A918NJK6</accession>
<dbReference type="RefSeq" id="WP_190190914.1">
    <property type="nucleotide sequence ID" value="NZ_BMVU01000013.1"/>
</dbReference>
<feature type="domain" description="UspA" evidence="3">
    <location>
        <begin position="160"/>
        <end position="295"/>
    </location>
</feature>
<organism evidence="4 5">
    <name type="scientific">Streptomyces minutiscleroticus</name>
    <dbReference type="NCBI Taxonomy" id="68238"/>
    <lineage>
        <taxon>Bacteria</taxon>
        <taxon>Bacillati</taxon>
        <taxon>Actinomycetota</taxon>
        <taxon>Actinomycetes</taxon>
        <taxon>Kitasatosporales</taxon>
        <taxon>Streptomycetaceae</taxon>
        <taxon>Streptomyces</taxon>
    </lineage>
</organism>
<reference evidence="4" key="1">
    <citation type="journal article" date="2014" name="Int. J. Syst. Evol. Microbiol.">
        <title>Complete genome sequence of Corynebacterium casei LMG S-19264T (=DSM 44701T), isolated from a smear-ripened cheese.</title>
        <authorList>
            <consortium name="US DOE Joint Genome Institute (JGI-PGF)"/>
            <person name="Walter F."/>
            <person name="Albersmeier A."/>
            <person name="Kalinowski J."/>
            <person name="Ruckert C."/>
        </authorList>
    </citation>
    <scope>NUCLEOTIDE SEQUENCE</scope>
    <source>
        <strain evidence="4">JCM 4790</strain>
    </source>
</reference>
<dbReference type="Gene3D" id="3.40.50.620">
    <property type="entry name" value="HUPs"/>
    <property type="match status" value="2"/>
</dbReference>
<feature type="region of interest" description="Disordered" evidence="2">
    <location>
        <begin position="199"/>
        <end position="229"/>
    </location>
</feature>
<feature type="domain" description="UspA" evidence="3">
    <location>
        <begin position="5"/>
        <end position="137"/>
    </location>
</feature>
<evidence type="ECO:0000256" key="2">
    <source>
        <dbReference type="SAM" id="MobiDB-lite"/>
    </source>
</evidence>
<dbReference type="EMBL" id="BMVU01000013">
    <property type="protein sequence ID" value="GGX75448.1"/>
    <property type="molecule type" value="Genomic_DNA"/>
</dbReference>
<evidence type="ECO:0000313" key="5">
    <source>
        <dbReference type="Proteomes" id="UP000619244"/>
    </source>
</evidence>
<evidence type="ECO:0000313" key="4">
    <source>
        <dbReference type="EMBL" id="GGX75448.1"/>
    </source>
</evidence>
<proteinExistence type="inferred from homology"/>
<evidence type="ECO:0000259" key="3">
    <source>
        <dbReference type="Pfam" id="PF00582"/>
    </source>
</evidence>
<sequence>MNDVRTITAGIDGSAASLDAADWAAREADRRRLALRLLYAGGEPPPPVRVPDVDLPAGPARTVLGRAAVQLAYAHPALDILARRTGPPAVPALLDAARESEALVLGSRVRNAVTGFLTGSVVLGVAARAERPVVLVRSGELPQDERVPVGPRVPPYAAPYRPVVLGLDLDRPAEQLTGYAFDAAAVRAAPLRVLHARTPAPPAGLPRAARAPGGTATREAPSGALGGVLQPWRHKFPDTEVDGRVLDGHPVHHLLRAAARASLLVIGRRLSAGPGLGPVARSLIRHAACPVVVVPHE</sequence>
<reference evidence="4" key="2">
    <citation type="submission" date="2020-09" db="EMBL/GenBank/DDBJ databases">
        <authorList>
            <person name="Sun Q."/>
            <person name="Ohkuma M."/>
        </authorList>
    </citation>
    <scope>NUCLEOTIDE SEQUENCE</scope>
    <source>
        <strain evidence="4">JCM 4790</strain>
    </source>
</reference>
<name>A0A918NJK6_9ACTN</name>
<dbReference type="PRINTS" id="PR01438">
    <property type="entry name" value="UNVRSLSTRESS"/>
</dbReference>
<gene>
    <name evidence="4" type="ORF">GCM10010358_32130</name>
</gene>
<dbReference type="SUPFAM" id="SSF52402">
    <property type="entry name" value="Adenine nucleotide alpha hydrolases-like"/>
    <property type="match status" value="2"/>
</dbReference>
<dbReference type="PANTHER" id="PTHR46268">
    <property type="entry name" value="STRESS RESPONSE PROTEIN NHAX"/>
    <property type="match status" value="1"/>
</dbReference>
<dbReference type="Pfam" id="PF00582">
    <property type="entry name" value="Usp"/>
    <property type="match status" value="2"/>
</dbReference>
<protein>
    <submittedName>
        <fullName evidence="4">Stress-inducible protein</fullName>
    </submittedName>
</protein>
<dbReference type="InterPro" id="IPR014729">
    <property type="entry name" value="Rossmann-like_a/b/a_fold"/>
</dbReference>
<dbReference type="PANTHER" id="PTHR46268:SF6">
    <property type="entry name" value="UNIVERSAL STRESS PROTEIN UP12"/>
    <property type="match status" value="1"/>
</dbReference>
<comment type="caution">
    <text evidence="4">The sequence shown here is derived from an EMBL/GenBank/DDBJ whole genome shotgun (WGS) entry which is preliminary data.</text>
</comment>
<comment type="similarity">
    <text evidence="1">Belongs to the universal stress protein A family.</text>
</comment>
<feature type="compositionally biased region" description="Low complexity" evidence="2">
    <location>
        <begin position="205"/>
        <end position="218"/>
    </location>
</feature>
<keyword evidence="5" id="KW-1185">Reference proteome</keyword>